<gene>
    <name evidence="1" type="ORF">RG298_002087</name>
</gene>
<evidence type="ECO:0000313" key="1">
    <source>
        <dbReference type="EMBL" id="EMJ5134355.1"/>
    </source>
</evidence>
<reference evidence="1" key="1">
    <citation type="submission" date="2024-02" db="EMBL/GenBank/DDBJ databases">
        <authorList>
            <consortium name="Clinical and Environmental Microbiology Branch: Whole genome sequencing antimicrobial resistance pathogens in the healthcare setting"/>
        </authorList>
    </citation>
    <scope>NUCLEOTIDE SEQUENCE</scope>
    <source>
        <strain evidence="1">2021GO-0154</strain>
    </source>
</reference>
<dbReference type="AlphaFoldDB" id="A0AAI9DCF5"/>
<organism evidence="1">
    <name type="scientific">Providencia stuartii</name>
    <dbReference type="NCBI Taxonomy" id="588"/>
    <lineage>
        <taxon>Bacteria</taxon>
        <taxon>Pseudomonadati</taxon>
        <taxon>Pseudomonadota</taxon>
        <taxon>Gammaproteobacteria</taxon>
        <taxon>Enterobacterales</taxon>
        <taxon>Morganellaceae</taxon>
        <taxon>Providencia</taxon>
    </lineage>
</organism>
<protein>
    <submittedName>
        <fullName evidence="1">Uncharacterized protein</fullName>
    </submittedName>
</protein>
<comment type="caution">
    <text evidence="1">The sequence shown here is derived from an EMBL/GenBank/DDBJ whole genome shotgun (WGS) entry which is preliminary data.</text>
</comment>
<name>A0AAI9DCF5_PROST</name>
<accession>A0AAI9DCF5</accession>
<sequence>MTIIGSGEKKGIDGTLQVGVTNILKMSQLARYTMTTTGGTVITGVIPANGQIEVKNGGDIASFDVYVDNVDTTLKPVE</sequence>
<proteinExistence type="predicted"/>
<dbReference type="EMBL" id="ABMABF030000006">
    <property type="protein sequence ID" value="EMJ5134355.1"/>
    <property type="molecule type" value="Genomic_DNA"/>
</dbReference>